<evidence type="ECO:0000256" key="4">
    <source>
        <dbReference type="ARBA" id="ARBA00022553"/>
    </source>
</evidence>
<dbReference type="EMBL" id="SLXT01000023">
    <property type="protein sequence ID" value="TCP62116.1"/>
    <property type="molecule type" value="Genomic_DNA"/>
</dbReference>
<dbReference type="SMART" id="SM00388">
    <property type="entry name" value="HisKA"/>
    <property type="match status" value="1"/>
</dbReference>
<feature type="domain" description="Histidine kinase" evidence="10">
    <location>
        <begin position="246"/>
        <end position="463"/>
    </location>
</feature>
<dbReference type="Gene3D" id="6.10.340.10">
    <property type="match status" value="1"/>
</dbReference>
<evidence type="ECO:0000256" key="9">
    <source>
        <dbReference type="SAM" id="Phobius"/>
    </source>
</evidence>
<evidence type="ECO:0000256" key="1">
    <source>
        <dbReference type="ARBA" id="ARBA00000085"/>
    </source>
</evidence>
<dbReference type="InterPro" id="IPR005467">
    <property type="entry name" value="His_kinase_dom"/>
</dbReference>
<dbReference type="InterPro" id="IPR050351">
    <property type="entry name" value="BphY/WalK/GraS-like"/>
</dbReference>
<dbReference type="PANTHER" id="PTHR45453">
    <property type="entry name" value="PHOSPHATE REGULON SENSOR PROTEIN PHOR"/>
    <property type="match status" value="1"/>
</dbReference>
<evidence type="ECO:0000313" key="14">
    <source>
        <dbReference type="Proteomes" id="UP000294813"/>
    </source>
</evidence>
<dbReference type="InterPro" id="IPR003660">
    <property type="entry name" value="HAMP_dom"/>
</dbReference>
<evidence type="ECO:0000259" key="12">
    <source>
        <dbReference type="PROSITE" id="PS50885"/>
    </source>
</evidence>
<dbReference type="Proteomes" id="UP000294813">
    <property type="component" value="Unassembled WGS sequence"/>
</dbReference>
<dbReference type="NCBIfam" id="NF046044">
    <property type="entry name" value="PnpS"/>
    <property type="match status" value="1"/>
</dbReference>
<dbReference type="CDD" id="cd00130">
    <property type="entry name" value="PAS"/>
    <property type="match status" value="1"/>
</dbReference>
<dbReference type="GO" id="GO:0005886">
    <property type="term" value="C:plasma membrane"/>
    <property type="evidence" value="ECO:0007669"/>
    <property type="project" value="TreeGrafter"/>
</dbReference>
<dbReference type="EC" id="2.7.13.3" evidence="3"/>
<dbReference type="InterPro" id="IPR013767">
    <property type="entry name" value="PAS_fold"/>
</dbReference>
<dbReference type="SMART" id="SM00387">
    <property type="entry name" value="HATPase_c"/>
    <property type="match status" value="1"/>
</dbReference>
<evidence type="ECO:0000256" key="3">
    <source>
        <dbReference type="ARBA" id="ARBA00012438"/>
    </source>
</evidence>
<dbReference type="SMART" id="SM00091">
    <property type="entry name" value="PAS"/>
    <property type="match status" value="1"/>
</dbReference>
<organism evidence="13 14">
    <name type="scientific">Heliophilum fasciatum</name>
    <dbReference type="NCBI Taxonomy" id="35700"/>
    <lineage>
        <taxon>Bacteria</taxon>
        <taxon>Bacillati</taxon>
        <taxon>Bacillota</taxon>
        <taxon>Clostridia</taxon>
        <taxon>Eubacteriales</taxon>
        <taxon>Heliobacteriaceae</taxon>
        <taxon>Heliophilum</taxon>
    </lineage>
</organism>
<dbReference type="PROSITE" id="PS50885">
    <property type="entry name" value="HAMP"/>
    <property type="match status" value="1"/>
</dbReference>
<evidence type="ECO:0000259" key="10">
    <source>
        <dbReference type="PROSITE" id="PS50109"/>
    </source>
</evidence>
<feature type="domain" description="PAS" evidence="11">
    <location>
        <begin position="122"/>
        <end position="170"/>
    </location>
</feature>
<dbReference type="GO" id="GO:0004721">
    <property type="term" value="F:phosphoprotein phosphatase activity"/>
    <property type="evidence" value="ECO:0007669"/>
    <property type="project" value="TreeGrafter"/>
</dbReference>
<comment type="catalytic activity">
    <reaction evidence="1">
        <text>ATP + protein L-histidine = ADP + protein N-phospho-L-histidine.</text>
        <dbReference type="EC" id="2.7.13.3"/>
    </reaction>
</comment>
<dbReference type="FunFam" id="3.30.565.10:FF:000006">
    <property type="entry name" value="Sensor histidine kinase WalK"/>
    <property type="match status" value="1"/>
</dbReference>
<proteinExistence type="predicted"/>
<feature type="transmembrane region" description="Helical" evidence="9">
    <location>
        <begin position="43"/>
        <end position="64"/>
    </location>
</feature>
<evidence type="ECO:0000256" key="7">
    <source>
        <dbReference type="ARBA" id="ARBA00023012"/>
    </source>
</evidence>
<dbReference type="Pfam" id="PF00512">
    <property type="entry name" value="HisKA"/>
    <property type="match status" value="1"/>
</dbReference>
<dbReference type="CDD" id="cd00075">
    <property type="entry name" value="HATPase"/>
    <property type="match status" value="1"/>
</dbReference>
<keyword evidence="8 9" id="KW-0472">Membrane</keyword>
<protein>
    <recommendedName>
        <fullName evidence="3">histidine kinase</fullName>
        <ecNumber evidence="3">2.7.13.3</ecNumber>
    </recommendedName>
</protein>
<keyword evidence="5" id="KW-0808">Transferase</keyword>
<dbReference type="Gene3D" id="3.30.450.20">
    <property type="entry name" value="PAS domain"/>
    <property type="match status" value="1"/>
</dbReference>
<dbReference type="SUPFAM" id="SSF47384">
    <property type="entry name" value="Homodimeric domain of signal transducing histidine kinase"/>
    <property type="match status" value="1"/>
</dbReference>
<name>A0A4V2SWG0_9FIRM</name>
<dbReference type="OrthoDB" id="9813151at2"/>
<evidence type="ECO:0000256" key="5">
    <source>
        <dbReference type="ARBA" id="ARBA00022679"/>
    </source>
</evidence>
<dbReference type="CDD" id="cd00082">
    <property type="entry name" value="HisKA"/>
    <property type="match status" value="1"/>
</dbReference>
<dbReference type="Gene3D" id="1.10.287.130">
    <property type="match status" value="1"/>
</dbReference>
<dbReference type="InterPro" id="IPR000014">
    <property type="entry name" value="PAS"/>
</dbReference>
<dbReference type="InterPro" id="IPR003594">
    <property type="entry name" value="HATPase_dom"/>
</dbReference>
<dbReference type="PROSITE" id="PS50112">
    <property type="entry name" value="PAS"/>
    <property type="match status" value="1"/>
</dbReference>
<dbReference type="SUPFAM" id="SSF55785">
    <property type="entry name" value="PYP-like sensor domain (PAS domain)"/>
    <property type="match status" value="1"/>
</dbReference>
<dbReference type="Gene3D" id="3.30.565.10">
    <property type="entry name" value="Histidine kinase-like ATPase, C-terminal domain"/>
    <property type="match status" value="1"/>
</dbReference>
<dbReference type="InterPro" id="IPR036097">
    <property type="entry name" value="HisK_dim/P_sf"/>
</dbReference>
<dbReference type="GO" id="GO:0016036">
    <property type="term" value="P:cellular response to phosphate starvation"/>
    <property type="evidence" value="ECO:0007669"/>
    <property type="project" value="TreeGrafter"/>
</dbReference>
<dbReference type="InterPro" id="IPR003661">
    <property type="entry name" value="HisK_dim/P_dom"/>
</dbReference>
<accession>A0A4V2SWG0</accession>
<sequence length="463" mass="51751">MMAWQGWRSLRWRLTLAFFVLMLLPTLWLYLLGAGYVHPDAHVGLNAVFVFFLGFSATIIFLGAGRIANILNEMVEVVQKLAQGQAVRLYDVHYSSELTTLAQVINQTVEQVRGQIGELRNEKSKFETVLGSMVEGVVGFDHLGRIILLNRAAEQMLLAREEAVLGKQLVEVIRLRALDDMLLAALKTGEANTRELQLWPHRSQTYRVQIVPVWSEQQSFGGAVMVLDDVSEVRRLEQVRTEFVANVSHELRTPLTSIKGFVETLRDGAVEQPEVAYRFLSIIEEETCRLQRLIEDLLQLSSIESQREQPFAEKSSLETALRQVQQLLEPLANEKNIAITFHVEKALPPVPLGPDPLRQVLVNLVENAIKYTLAGGQVSVTANRTVEGVVVEIIDTGIGIPQESLPRIFERFYRVDKARSREMGGTGLGLAIVKHLVEGCGGHVLVTSKFGQGSTFRVTLPLK</sequence>
<dbReference type="GO" id="GO:0000155">
    <property type="term" value="F:phosphorelay sensor kinase activity"/>
    <property type="evidence" value="ECO:0007669"/>
    <property type="project" value="InterPro"/>
</dbReference>
<evidence type="ECO:0000259" key="11">
    <source>
        <dbReference type="PROSITE" id="PS50112"/>
    </source>
</evidence>
<comment type="caution">
    <text evidence="13">The sequence shown here is derived from an EMBL/GenBank/DDBJ whole genome shotgun (WGS) entry which is preliminary data.</text>
</comment>
<evidence type="ECO:0000256" key="8">
    <source>
        <dbReference type="ARBA" id="ARBA00023136"/>
    </source>
</evidence>
<keyword evidence="9" id="KW-0812">Transmembrane</keyword>
<dbReference type="PROSITE" id="PS50109">
    <property type="entry name" value="HIS_KIN"/>
    <property type="match status" value="1"/>
</dbReference>
<evidence type="ECO:0000313" key="13">
    <source>
        <dbReference type="EMBL" id="TCP62116.1"/>
    </source>
</evidence>
<evidence type="ECO:0000256" key="2">
    <source>
        <dbReference type="ARBA" id="ARBA00004370"/>
    </source>
</evidence>
<reference evidence="13 14" key="1">
    <citation type="submission" date="2019-03" db="EMBL/GenBank/DDBJ databases">
        <title>Genomic Encyclopedia of Type Strains, Phase IV (KMG-IV): sequencing the most valuable type-strain genomes for metagenomic binning, comparative biology and taxonomic classification.</title>
        <authorList>
            <person name="Goeker M."/>
        </authorList>
    </citation>
    <scope>NUCLEOTIDE SEQUENCE [LARGE SCALE GENOMIC DNA]</scope>
    <source>
        <strain evidence="13 14">DSM 11170</strain>
    </source>
</reference>
<dbReference type="RefSeq" id="WP_131920012.1">
    <property type="nucleotide sequence ID" value="NZ_JAOQNU010000023.1"/>
</dbReference>
<dbReference type="FunFam" id="1.10.287.130:FF:000001">
    <property type="entry name" value="Two-component sensor histidine kinase"/>
    <property type="match status" value="1"/>
</dbReference>
<dbReference type="Pfam" id="PF00989">
    <property type="entry name" value="PAS"/>
    <property type="match status" value="1"/>
</dbReference>
<dbReference type="Pfam" id="PF02518">
    <property type="entry name" value="HATPase_c"/>
    <property type="match status" value="1"/>
</dbReference>
<keyword evidence="9" id="KW-1133">Transmembrane helix</keyword>
<dbReference type="InterPro" id="IPR004358">
    <property type="entry name" value="Sig_transdc_His_kin-like_C"/>
</dbReference>
<dbReference type="AlphaFoldDB" id="A0A4V2SWG0"/>
<dbReference type="PRINTS" id="PR00344">
    <property type="entry name" value="BCTRLSENSOR"/>
</dbReference>
<evidence type="ECO:0000256" key="6">
    <source>
        <dbReference type="ARBA" id="ARBA00022777"/>
    </source>
</evidence>
<dbReference type="PANTHER" id="PTHR45453:SF1">
    <property type="entry name" value="PHOSPHATE REGULON SENSOR PROTEIN PHOR"/>
    <property type="match status" value="1"/>
</dbReference>
<keyword evidence="4" id="KW-0597">Phosphoprotein</keyword>
<dbReference type="InterPro" id="IPR035965">
    <property type="entry name" value="PAS-like_dom_sf"/>
</dbReference>
<keyword evidence="14" id="KW-1185">Reference proteome</keyword>
<dbReference type="GO" id="GO:0006355">
    <property type="term" value="P:regulation of DNA-templated transcription"/>
    <property type="evidence" value="ECO:0007669"/>
    <property type="project" value="InterPro"/>
</dbReference>
<feature type="transmembrane region" description="Helical" evidence="9">
    <location>
        <begin position="12"/>
        <end position="31"/>
    </location>
</feature>
<keyword evidence="6 13" id="KW-0418">Kinase</keyword>
<dbReference type="InterPro" id="IPR036890">
    <property type="entry name" value="HATPase_C_sf"/>
</dbReference>
<dbReference type="SUPFAM" id="SSF55874">
    <property type="entry name" value="ATPase domain of HSP90 chaperone/DNA topoisomerase II/histidine kinase"/>
    <property type="match status" value="1"/>
</dbReference>
<comment type="subcellular location">
    <subcellularLocation>
        <location evidence="2">Membrane</location>
    </subcellularLocation>
</comment>
<feature type="domain" description="HAMP" evidence="12">
    <location>
        <begin position="65"/>
        <end position="117"/>
    </location>
</feature>
<gene>
    <name evidence="13" type="ORF">EDD73_12323</name>
</gene>
<keyword evidence="7" id="KW-0902">Two-component regulatory system</keyword>